<dbReference type="AlphaFoldDB" id="A0AAD6WNU2"/>
<dbReference type="Proteomes" id="UP001218188">
    <property type="component" value="Unassembled WGS sequence"/>
</dbReference>
<accession>A0AAD6WNU2</accession>
<sequence length="248" mass="27408">MGCADKISKVHSLKLQQPSKSVDDILTANPLDWDAPCGSLQNPCIIWRKRDLSFGPGLRTVLADTHCRPYSHDFVCDEAAGFYICNTDESAVFLDDLPSENDPKVLVAAPTLVVLRGVFGVGSPESAVFLAWLKNVVDVAVQERRDVRVQALSSASTILLTFFQPDAPGKMVQGGFTLDDTTKIEHDNDIIAVTATVWAAAKTWLPTDITHWIDRELEKYSMPRIVTRNVEEGFVLGQMFKGPLLKHI</sequence>
<evidence type="ECO:0000313" key="1">
    <source>
        <dbReference type="EMBL" id="KAJ7019672.1"/>
    </source>
</evidence>
<evidence type="ECO:0000313" key="2">
    <source>
        <dbReference type="Proteomes" id="UP001218188"/>
    </source>
</evidence>
<reference evidence="1" key="1">
    <citation type="submission" date="2023-03" db="EMBL/GenBank/DDBJ databases">
        <title>Massive genome expansion in bonnet fungi (Mycena s.s.) driven by repeated elements and novel gene families across ecological guilds.</title>
        <authorList>
            <consortium name="Lawrence Berkeley National Laboratory"/>
            <person name="Harder C.B."/>
            <person name="Miyauchi S."/>
            <person name="Viragh M."/>
            <person name="Kuo A."/>
            <person name="Thoen E."/>
            <person name="Andreopoulos B."/>
            <person name="Lu D."/>
            <person name="Skrede I."/>
            <person name="Drula E."/>
            <person name="Henrissat B."/>
            <person name="Morin E."/>
            <person name="Kohler A."/>
            <person name="Barry K."/>
            <person name="LaButti K."/>
            <person name="Morin E."/>
            <person name="Salamov A."/>
            <person name="Lipzen A."/>
            <person name="Mereny Z."/>
            <person name="Hegedus B."/>
            <person name="Baldrian P."/>
            <person name="Stursova M."/>
            <person name="Weitz H."/>
            <person name="Taylor A."/>
            <person name="Grigoriev I.V."/>
            <person name="Nagy L.G."/>
            <person name="Martin F."/>
            <person name="Kauserud H."/>
        </authorList>
    </citation>
    <scope>NUCLEOTIDE SEQUENCE</scope>
    <source>
        <strain evidence="1">CBHHK200</strain>
    </source>
</reference>
<gene>
    <name evidence="1" type="ORF">C8F04DRAFT_1321275</name>
</gene>
<proteinExistence type="predicted"/>
<dbReference type="EMBL" id="JARJCM010000286">
    <property type="protein sequence ID" value="KAJ7019672.1"/>
    <property type="molecule type" value="Genomic_DNA"/>
</dbReference>
<name>A0AAD6WNU2_9AGAR</name>
<protein>
    <submittedName>
        <fullName evidence="1">Uncharacterized protein</fullName>
    </submittedName>
</protein>
<organism evidence="1 2">
    <name type="scientific">Mycena alexandri</name>
    <dbReference type="NCBI Taxonomy" id="1745969"/>
    <lineage>
        <taxon>Eukaryota</taxon>
        <taxon>Fungi</taxon>
        <taxon>Dikarya</taxon>
        <taxon>Basidiomycota</taxon>
        <taxon>Agaricomycotina</taxon>
        <taxon>Agaricomycetes</taxon>
        <taxon>Agaricomycetidae</taxon>
        <taxon>Agaricales</taxon>
        <taxon>Marasmiineae</taxon>
        <taxon>Mycenaceae</taxon>
        <taxon>Mycena</taxon>
    </lineage>
</organism>
<keyword evidence="2" id="KW-1185">Reference proteome</keyword>
<comment type="caution">
    <text evidence="1">The sequence shown here is derived from an EMBL/GenBank/DDBJ whole genome shotgun (WGS) entry which is preliminary data.</text>
</comment>